<dbReference type="Proteomes" id="UP000521943">
    <property type="component" value="Unassembled WGS sequence"/>
</dbReference>
<dbReference type="PANTHER" id="PTHR38846">
    <property type="entry name" value="C3H1-TYPE DOMAIN-CONTAINING PROTEIN"/>
    <property type="match status" value="1"/>
</dbReference>
<protein>
    <submittedName>
        <fullName evidence="1">Uncharacterized protein</fullName>
    </submittedName>
</protein>
<dbReference type="EMBL" id="JACGCI010000011">
    <property type="protein sequence ID" value="KAF6760720.1"/>
    <property type="molecule type" value="Genomic_DNA"/>
</dbReference>
<proteinExistence type="predicted"/>
<dbReference type="PANTHER" id="PTHR38846:SF1">
    <property type="entry name" value="C3H1-TYPE DOMAIN-CONTAINING PROTEIN"/>
    <property type="match status" value="1"/>
</dbReference>
<dbReference type="OrthoDB" id="6105938at2759"/>
<dbReference type="AlphaFoldDB" id="A0A8H6I866"/>
<comment type="caution">
    <text evidence="1">The sequence shown here is derived from an EMBL/GenBank/DDBJ whole genome shotgun (WGS) entry which is preliminary data.</text>
</comment>
<keyword evidence="2" id="KW-1185">Reference proteome</keyword>
<name>A0A8H6I866_9AGAR</name>
<evidence type="ECO:0000313" key="2">
    <source>
        <dbReference type="Proteomes" id="UP000521943"/>
    </source>
</evidence>
<organism evidence="1 2">
    <name type="scientific">Ephemerocybe angulata</name>
    <dbReference type="NCBI Taxonomy" id="980116"/>
    <lineage>
        <taxon>Eukaryota</taxon>
        <taxon>Fungi</taxon>
        <taxon>Dikarya</taxon>
        <taxon>Basidiomycota</taxon>
        <taxon>Agaricomycotina</taxon>
        <taxon>Agaricomycetes</taxon>
        <taxon>Agaricomycetidae</taxon>
        <taxon>Agaricales</taxon>
        <taxon>Agaricineae</taxon>
        <taxon>Psathyrellaceae</taxon>
        <taxon>Ephemerocybe</taxon>
    </lineage>
</organism>
<accession>A0A8H6I866</accession>
<evidence type="ECO:0000313" key="1">
    <source>
        <dbReference type="EMBL" id="KAF6760720.1"/>
    </source>
</evidence>
<gene>
    <name evidence="1" type="ORF">DFP72DRAFT_1165877</name>
</gene>
<sequence length="181" mass="21220">MSSTNHISYFFAEYPDFNYDPTETAHSEFRRLCRSMGWERDDPEKVEAYADFQDAIVMQFNERFGTDADKLEPWQKLCRRLGIEPVPDNLKEAREAVFNTHVNLVDLTEANSNSQHKLVIFDTERELARYSKRTGRYMPSESPLVGGVLRALLRFLFNPPKEDLKRDQFGRYVRRGGKTEE</sequence>
<reference evidence="1 2" key="1">
    <citation type="submission" date="2020-07" db="EMBL/GenBank/DDBJ databases">
        <title>Comparative genomics of pyrophilous fungi reveals a link between fire events and developmental genes.</title>
        <authorList>
            <consortium name="DOE Joint Genome Institute"/>
            <person name="Steindorff A.S."/>
            <person name="Carver A."/>
            <person name="Calhoun S."/>
            <person name="Stillman K."/>
            <person name="Liu H."/>
            <person name="Lipzen A."/>
            <person name="Pangilinan J."/>
            <person name="Labutti K."/>
            <person name="Bruns T.D."/>
            <person name="Grigoriev I.V."/>
        </authorList>
    </citation>
    <scope>NUCLEOTIDE SEQUENCE [LARGE SCALE GENOMIC DNA]</scope>
    <source>
        <strain evidence="1 2">CBS 144469</strain>
    </source>
</reference>